<proteinExistence type="predicted"/>
<reference evidence="2" key="1">
    <citation type="submission" date="2023-06" db="EMBL/GenBank/DDBJ databases">
        <title>Genome sequence of Methanosarcinaceae archaeon Ag5.</title>
        <authorList>
            <person name="Protasov E."/>
            <person name="Platt K."/>
            <person name="Poehlein A."/>
            <person name="Daniel R."/>
            <person name="Brune A."/>
        </authorList>
    </citation>
    <scope>NUCLEOTIDE SEQUENCE</scope>
    <source>
        <strain evidence="2">Ag5</strain>
    </source>
</reference>
<organism evidence="2 3">
    <name type="scientific">Methanolapillus africanus</name>
    <dbReference type="NCBI Taxonomy" id="3028297"/>
    <lineage>
        <taxon>Archaea</taxon>
        <taxon>Methanobacteriati</taxon>
        <taxon>Methanobacteriota</taxon>
        <taxon>Stenosarchaea group</taxon>
        <taxon>Methanomicrobia</taxon>
        <taxon>Methanosarcinales</taxon>
        <taxon>Methanosarcinaceae</taxon>
        <taxon>Methanolapillus</taxon>
    </lineage>
</organism>
<feature type="transmembrane region" description="Helical" evidence="1">
    <location>
        <begin position="176"/>
        <end position="194"/>
    </location>
</feature>
<feature type="transmembrane region" description="Helical" evidence="1">
    <location>
        <begin position="12"/>
        <end position="32"/>
    </location>
</feature>
<protein>
    <submittedName>
        <fullName evidence="2">Uncharacterized protein</fullName>
    </submittedName>
</protein>
<feature type="transmembrane region" description="Helical" evidence="1">
    <location>
        <begin position="117"/>
        <end position="136"/>
    </location>
</feature>
<dbReference type="AlphaFoldDB" id="A0AAE4SDH2"/>
<keyword evidence="1" id="KW-0472">Membrane</keyword>
<feature type="transmembrane region" description="Helical" evidence="1">
    <location>
        <begin position="200"/>
        <end position="224"/>
    </location>
</feature>
<dbReference type="Proteomes" id="UP001271789">
    <property type="component" value="Unassembled WGS sequence"/>
</dbReference>
<accession>A0AAE4SDH2</accession>
<sequence length="295" mass="33991">MFEDINFTISIIQLAIGLVSLAAALIPVFYSVTNNLIPEKNKWKPQFNIWNSFLCENKNVNDCFEKFENIEKESNSTNGLFFGISLFVSILAISLGGYIKLILYFEKHTNDVKETMATVYLIILIVFLLITFLIMFDSIFKISKIKNQDNLENTNKSNDLIIENYAAKKIDISYRMWILLGLIVSSFYILYLAVKLPNLLFNLIFVMSFLLLIVTNALVMIIVYRLKKSYEKIVKNHVNKECFETYPSIAIERQGEVTIIGKVENVFENNKVVIITDEGKKIIKWSSITSLKEVK</sequence>
<evidence type="ECO:0000313" key="3">
    <source>
        <dbReference type="Proteomes" id="UP001271789"/>
    </source>
</evidence>
<dbReference type="EMBL" id="JAWDKD010000008">
    <property type="protein sequence ID" value="MDV0446603.1"/>
    <property type="molecule type" value="Genomic_DNA"/>
</dbReference>
<feature type="transmembrane region" description="Helical" evidence="1">
    <location>
        <begin position="80"/>
        <end position="105"/>
    </location>
</feature>
<evidence type="ECO:0000313" key="2">
    <source>
        <dbReference type="EMBL" id="MDV0446603.1"/>
    </source>
</evidence>
<evidence type="ECO:0000256" key="1">
    <source>
        <dbReference type="SAM" id="Phobius"/>
    </source>
</evidence>
<dbReference type="RefSeq" id="WP_338099003.1">
    <property type="nucleotide sequence ID" value="NZ_JAWDKD010000008.1"/>
</dbReference>
<comment type="caution">
    <text evidence="2">The sequence shown here is derived from an EMBL/GenBank/DDBJ whole genome shotgun (WGS) entry which is preliminary data.</text>
</comment>
<gene>
    <name evidence="2" type="ORF">MsAg5_04490</name>
</gene>
<keyword evidence="3" id="KW-1185">Reference proteome</keyword>
<keyword evidence="1" id="KW-0812">Transmembrane</keyword>
<name>A0AAE4SDH2_9EURY</name>
<keyword evidence="1" id="KW-1133">Transmembrane helix</keyword>